<name>Q9AGT2_RHIML</name>
<sequence length="159" mass="17918">MQVPPPLILMPHHRRQTIPELTLEPCHIPALPLLDSLALGGIGPNFLRRKRVTDDDRAKRVLVLPHGPLLSTPRRRLCRGGAIVVQTLDLIQSDPENDNRRARVFDVDGGDRIAASLRKHKAGGPPFAIPLPRKILQMCELETQAQHPPTTCNNRWLWR</sequence>
<keyword evidence="1" id="KW-0614">Plasmid</keyword>
<organism evidence="1">
    <name type="scientific">Rhizobium meliloti</name>
    <name type="common">Ensifer meliloti</name>
    <name type="synonym">Sinorhizobium meliloti</name>
    <dbReference type="NCBI Taxonomy" id="382"/>
    <lineage>
        <taxon>Bacteria</taxon>
        <taxon>Pseudomonadati</taxon>
        <taxon>Pseudomonadota</taxon>
        <taxon>Alphaproteobacteria</taxon>
        <taxon>Hyphomicrobiales</taxon>
        <taxon>Rhizobiaceae</taxon>
        <taxon>Sinorhizobium/Ensifer group</taxon>
        <taxon>Sinorhizobium</taxon>
    </lineage>
</organism>
<dbReference type="EMBL" id="AF327371">
    <property type="protein sequence ID" value="AAG59889.1"/>
    <property type="molecule type" value="Genomic_DNA"/>
</dbReference>
<protein>
    <submittedName>
        <fullName evidence="1">Uncharacterized protein</fullName>
    </submittedName>
</protein>
<dbReference type="AlphaFoldDB" id="Q9AGT2"/>
<accession>Q9AGT2</accession>
<evidence type="ECO:0000313" key="1">
    <source>
        <dbReference type="EMBL" id="AAG59889.1"/>
    </source>
</evidence>
<proteinExistence type="predicted"/>
<reference evidence="1" key="1">
    <citation type="journal article" date="2001" name="J. Bacteriol.">
        <title>Sinorhizobium meliloti plasmid pRm1132f replicates by a rolling-circle mechanism.</title>
        <authorList>
            <person name="Barran L.R."/>
            <person name="Ritchot N."/>
            <person name="Bromfield E.S."/>
        </authorList>
    </citation>
    <scope>NUCLEOTIDE SEQUENCE</scope>
    <source>
        <plasmid evidence="1">pRm1132f</plasmid>
    </source>
</reference>
<geneLocation type="plasmid" evidence="1">
    <name>pRm1132f</name>
</geneLocation>